<gene>
    <name evidence="1" type="ORF">SAMN05443529_13135</name>
</gene>
<dbReference type="NCBIfam" id="TIGR03959">
    <property type="entry name" value="hyd_TM1266"/>
    <property type="match status" value="1"/>
</dbReference>
<organism evidence="1 2">
    <name type="scientific">Desulfosporosinus hippei DSM 8344</name>
    <dbReference type="NCBI Taxonomy" id="1121419"/>
    <lineage>
        <taxon>Bacteria</taxon>
        <taxon>Bacillati</taxon>
        <taxon>Bacillota</taxon>
        <taxon>Clostridia</taxon>
        <taxon>Eubacteriales</taxon>
        <taxon>Desulfitobacteriaceae</taxon>
        <taxon>Desulfosporosinus</taxon>
    </lineage>
</organism>
<dbReference type="Gene3D" id="3.30.70.1150">
    <property type="entry name" value="ACT-like. Chain A, domain 2"/>
    <property type="match status" value="1"/>
</dbReference>
<evidence type="ECO:0000313" key="1">
    <source>
        <dbReference type="EMBL" id="SDI26683.1"/>
    </source>
</evidence>
<name>A0A1G8J6M3_9FIRM</name>
<evidence type="ECO:0000313" key="2">
    <source>
        <dbReference type="Proteomes" id="UP000198656"/>
    </source>
</evidence>
<dbReference type="AlphaFoldDB" id="A0A1G8J6M3"/>
<keyword evidence="2" id="KW-1185">Reference proteome</keyword>
<accession>A0A1G8J6M3</accession>
<protein>
    <submittedName>
        <fullName evidence="1">Putative iron-only hydrogenase system regulator</fullName>
    </submittedName>
</protein>
<dbReference type="EMBL" id="FNCP01000031">
    <property type="protein sequence ID" value="SDI26683.1"/>
    <property type="molecule type" value="Genomic_DNA"/>
</dbReference>
<dbReference type="Pfam" id="PF21699">
    <property type="entry name" value="TM1266-like"/>
    <property type="match status" value="1"/>
</dbReference>
<dbReference type="SUPFAM" id="SSF55021">
    <property type="entry name" value="ACT-like"/>
    <property type="match status" value="1"/>
</dbReference>
<dbReference type="RefSeq" id="WP_014903740.1">
    <property type="nucleotide sequence ID" value="NZ_FNCP01000031.1"/>
</dbReference>
<sequence>METRVAIIGIIVEDVESVDKLNNILHNYGQYIIGRMGIPYREKGINIISLAVDAPQDIISALSGKLGKLPGVSTKAVYSKLKDKAENEGSNETTDR</sequence>
<dbReference type="InterPro" id="IPR023860">
    <property type="entry name" value="FeFe-hyd_TM1266"/>
</dbReference>
<dbReference type="STRING" id="1121419.SAMN05443529_13135"/>
<dbReference type="InterPro" id="IPR027271">
    <property type="entry name" value="Acetolactate_synth/TF_NikR_C"/>
</dbReference>
<dbReference type="OrthoDB" id="9796135at2"/>
<dbReference type="InterPro" id="IPR045865">
    <property type="entry name" value="ACT-like_dom_sf"/>
</dbReference>
<dbReference type="Proteomes" id="UP000198656">
    <property type="component" value="Unassembled WGS sequence"/>
</dbReference>
<reference evidence="2" key="1">
    <citation type="submission" date="2016-10" db="EMBL/GenBank/DDBJ databases">
        <authorList>
            <person name="Varghese N."/>
            <person name="Submissions S."/>
        </authorList>
    </citation>
    <scope>NUCLEOTIDE SEQUENCE [LARGE SCALE GENOMIC DNA]</scope>
    <source>
        <strain evidence="2">DSM 8344</strain>
    </source>
</reference>
<proteinExistence type="predicted"/>